<evidence type="ECO:0000259" key="1">
    <source>
        <dbReference type="Pfam" id="PF10026"/>
    </source>
</evidence>
<dbReference type="Pfam" id="PF10026">
    <property type="entry name" value="DUF2268"/>
    <property type="match status" value="1"/>
</dbReference>
<gene>
    <name evidence="2" type="ORF">GCM10022214_75110</name>
</gene>
<proteinExistence type="predicted"/>
<dbReference type="EMBL" id="BAAAZG010000059">
    <property type="protein sequence ID" value="GAA4099255.1"/>
    <property type="molecule type" value="Genomic_DNA"/>
</dbReference>
<dbReference type="Proteomes" id="UP001500683">
    <property type="component" value="Unassembled WGS sequence"/>
</dbReference>
<comment type="caution">
    <text evidence="2">The sequence shown here is derived from an EMBL/GenBank/DDBJ whole genome shotgun (WGS) entry which is preliminary data.</text>
</comment>
<keyword evidence="3" id="KW-1185">Reference proteome</keyword>
<name>A0ABP7WXH6_9ACTN</name>
<accession>A0ABP7WXH6</accession>
<sequence>MKIVVHDTASAMSDLLRLPLDERPDALREIYRPLENVMPVPPGMDLVQMHQQMGSGFRIDREDPRHLTALREMRDADVWTRIEDCLTAAWERLSDAAPGINSADTVHVVLVLGNPDDDHLTVRSAGYFGMGGFPGAIHLVMWPTETSLAKIGYAAAHELHHNVRYANVTWNPATVTVGEQVVAEGLAEAFVRELAGEQAMGPWATRLTGAELDEVYEKVTAGIDVAGMQNLTAYVHGDATAQLMGQQPVGLPDFAGYAAGLRIVDAHMAVSGLTAAQSTALPARDILLNAGVPTTA</sequence>
<dbReference type="RefSeq" id="WP_344957123.1">
    <property type="nucleotide sequence ID" value="NZ_BAAAZG010000059.1"/>
</dbReference>
<evidence type="ECO:0000313" key="3">
    <source>
        <dbReference type="Proteomes" id="UP001500683"/>
    </source>
</evidence>
<reference evidence="3" key="1">
    <citation type="journal article" date="2019" name="Int. J. Syst. Evol. Microbiol.">
        <title>The Global Catalogue of Microorganisms (GCM) 10K type strain sequencing project: providing services to taxonomists for standard genome sequencing and annotation.</title>
        <authorList>
            <consortium name="The Broad Institute Genomics Platform"/>
            <consortium name="The Broad Institute Genome Sequencing Center for Infectious Disease"/>
            <person name="Wu L."/>
            <person name="Ma J."/>
        </authorList>
    </citation>
    <scope>NUCLEOTIDE SEQUENCE [LARGE SCALE GENOMIC DNA]</scope>
    <source>
        <strain evidence="3">JCM 16702</strain>
    </source>
</reference>
<evidence type="ECO:0000313" key="2">
    <source>
        <dbReference type="EMBL" id="GAA4099255.1"/>
    </source>
</evidence>
<dbReference type="InterPro" id="IPR018728">
    <property type="entry name" value="DUF2268"/>
</dbReference>
<protein>
    <recommendedName>
        <fullName evidence="1">DUF2268 domain-containing protein</fullName>
    </recommendedName>
</protein>
<organism evidence="2 3">
    <name type="scientific">Actinomadura miaoliensis</name>
    <dbReference type="NCBI Taxonomy" id="430685"/>
    <lineage>
        <taxon>Bacteria</taxon>
        <taxon>Bacillati</taxon>
        <taxon>Actinomycetota</taxon>
        <taxon>Actinomycetes</taxon>
        <taxon>Streptosporangiales</taxon>
        <taxon>Thermomonosporaceae</taxon>
        <taxon>Actinomadura</taxon>
    </lineage>
</organism>
<feature type="domain" description="DUF2268" evidence="1">
    <location>
        <begin position="103"/>
        <end position="287"/>
    </location>
</feature>